<dbReference type="Pfam" id="PF04333">
    <property type="entry name" value="MlaA"/>
    <property type="match status" value="1"/>
</dbReference>
<evidence type="ECO:0000313" key="4">
    <source>
        <dbReference type="EMBL" id="KAF7599071.1"/>
    </source>
</evidence>
<dbReference type="EMBL" id="MDUX01000029">
    <property type="protein sequence ID" value="KAF7599071.1"/>
    <property type="molecule type" value="Genomic_DNA"/>
</dbReference>
<evidence type="ECO:0000313" key="5">
    <source>
        <dbReference type="EMBL" id="PAS93078.1"/>
    </source>
</evidence>
<dbReference type="PRINTS" id="PR01805">
    <property type="entry name" value="VACJLIPOPROT"/>
</dbReference>
<dbReference type="InterPro" id="IPR007428">
    <property type="entry name" value="MlaA"/>
</dbReference>
<keyword evidence="7" id="KW-1185">Reference proteome</keyword>
<dbReference type="GO" id="GO:0120010">
    <property type="term" value="P:intermembrane phospholipid transfer"/>
    <property type="evidence" value="ECO:0007669"/>
    <property type="project" value="TreeGrafter"/>
</dbReference>
<evidence type="ECO:0000256" key="3">
    <source>
        <dbReference type="SAM" id="SignalP"/>
    </source>
</evidence>
<comment type="similarity">
    <text evidence="1">Belongs to the MlaA family.</text>
</comment>
<evidence type="ECO:0000313" key="7">
    <source>
        <dbReference type="Proteomes" id="UP000623509"/>
    </source>
</evidence>
<dbReference type="PANTHER" id="PTHR30035:SF3">
    <property type="entry name" value="INTERMEMBRANE PHOSPHOLIPID TRANSPORT SYSTEM LIPOPROTEIN MLAA"/>
    <property type="match status" value="1"/>
</dbReference>
<dbReference type="RefSeq" id="WP_095524741.1">
    <property type="nucleotide sequence ID" value="NZ_MDUX01000029.1"/>
</dbReference>
<reference evidence="4 7" key="1">
    <citation type="submission" date="2016-08" db="EMBL/GenBank/DDBJ databases">
        <title>Candidatus Dactylopiibacterium carminicum genome sequence.</title>
        <authorList>
            <person name="Ramirez-Puebla S.T."/>
            <person name="Ormeno-Orrillo E."/>
            <person name="Vera-Ponce De Leon A."/>
            <person name="Luis L."/>
            <person name="Sanchez-Flores A."/>
            <person name="Monica R."/>
            <person name="Martinez-Romero E."/>
        </authorList>
    </citation>
    <scope>NUCLEOTIDE SEQUENCE [LARGE SCALE GENOMIC DNA]</scope>
    <source>
        <strain evidence="4">END1</strain>
    </source>
</reference>
<dbReference type="PANTHER" id="PTHR30035">
    <property type="entry name" value="LIPOPROTEIN VACJ-RELATED"/>
    <property type="match status" value="1"/>
</dbReference>
<dbReference type="PROSITE" id="PS51257">
    <property type="entry name" value="PROKAR_LIPOPROTEIN"/>
    <property type="match status" value="1"/>
</dbReference>
<feature type="chain" id="PRO_5012267244" evidence="3">
    <location>
        <begin position="20"/>
        <end position="236"/>
    </location>
</feature>
<dbReference type="Proteomes" id="UP000216107">
    <property type="component" value="Unassembled WGS sequence"/>
</dbReference>
<dbReference type="EMBL" id="NMRN01000023">
    <property type="protein sequence ID" value="PAS93078.1"/>
    <property type="molecule type" value="Genomic_DNA"/>
</dbReference>
<name>A0A272ESM1_9RHOO</name>
<dbReference type="AlphaFoldDB" id="A0A272ESM1"/>
<accession>A0A272ESM1</accession>
<keyword evidence="2 3" id="KW-0732">Signal</keyword>
<sequence length="236" mass="25912">MRGLRLLLALVCLGLSACASVPGERPDVDPWEGINRKVFAFNETLDKHALRPVAQGYEKVVPLPARTGVSNFFGNIEDLWTGVNNLLQGKPVDGGVDFGRFALNSTVGILGFFDVASEMELDKHEEDFGQTLGRWGVGSGPYLMLPFLGPSTVRDGFGKGADFLASPTQQIPGWQTRTGLTALGLINTRAQLLGADAALEQAALDKYAYLRDFYLQRRLSQIYDGRPPREDDFFDE</sequence>
<comment type="caution">
    <text evidence="5">The sequence shown here is derived from an EMBL/GenBank/DDBJ whole genome shotgun (WGS) entry which is preliminary data.</text>
</comment>
<protein>
    <submittedName>
        <fullName evidence="5">ABC transporter</fullName>
    </submittedName>
</protein>
<gene>
    <name evidence="4" type="ORF">BGI27_09995</name>
    <name evidence="5" type="ORF">CGU29_08965</name>
</gene>
<feature type="signal peptide" evidence="3">
    <location>
        <begin position="1"/>
        <end position="19"/>
    </location>
</feature>
<dbReference type="GO" id="GO:0016020">
    <property type="term" value="C:membrane"/>
    <property type="evidence" value="ECO:0007669"/>
    <property type="project" value="InterPro"/>
</dbReference>
<dbReference type="OrthoDB" id="9785326at2"/>
<evidence type="ECO:0000313" key="6">
    <source>
        <dbReference type="Proteomes" id="UP000216107"/>
    </source>
</evidence>
<proteinExistence type="inferred from homology"/>
<evidence type="ECO:0000256" key="2">
    <source>
        <dbReference type="ARBA" id="ARBA00022729"/>
    </source>
</evidence>
<organism evidence="5 6">
    <name type="scientific">Candidatus Dactylopiibacterium carminicum</name>
    <dbReference type="NCBI Taxonomy" id="857335"/>
    <lineage>
        <taxon>Bacteria</taxon>
        <taxon>Pseudomonadati</taxon>
        <taxon>Pseudomonadota</taxon>
        <taxon>Betaproteobacteria</taxon>
        <taxon>Rhodocyclales</taxon>
        <taxon>Rhodocyclaceae</taxon>
        <taxon>Candidatus Dactylopiibacterium</taxon>
    </lineage>
</organism>
<evidence type="ECO:0000256" key="1">
    <source>
        <dbReference type="ARBA" id="ARBA00010634"/>
    </source>
</evidence>
<reference evidence="5 6" key="2">
    <citation type="submission" date="2017-07" db="EMBL/GenBank/DDBJ databases">
        <title>Candidatus Dactylopiibacterium carminicum, a nitrogen-fixing symbiont of the cochineal insect Dactylopius coccus and Dactylopius opuntiae (Hemiptera: Coccoidea: Dactylopiidae).</title>
        <authorList>
            <person name="Vera A."/>
        </authorList>
    </citation>
    <scope>NUCLEOTIDE SEQUENCE [LARGE SCALE GENOMIC DNA]</scope>
    <source>
        <strain evidence="5 6">NFDCM</strain>
    </source>
</reference>
<dbReference type="Proteomes" id="UP000623509">
    <property type="component" value="Unassembled WGS sequence"/>
</dbReference>